<name>A0AAN9ESH4_CLITE</name>
<dbReference type="Proteomes" id="UP001359559">
    <property type="component" value="Unassembled WGS sequence"/>
</dbReference>
<proteinExistence type="predicted"/>
<evidence type="ECO:0000313" key="1">
    <source>
        <dbReference type="EMBL" id="KAK7262904.1"/>
    </source>
</evidence>
<reference evidence="1 2" key="1">
    <citation type="submission" date="2024-01" db="EMBL/GenBank/DDBJ databases">
        <title>The genomes of 5 underutilized Papilionoideae crops provide insights into root nodulation and disease resistance.</title>
        <authorList>
            <person name="Yuan L."/>
        </authorList>
    </citation>
    <scope>NUCLEOTIDE SEQUENCE [LARGE SCALE GENOMIC DNA]</scope>
    <source>
        <strain evidence="1">LY-2023</strain>
        <tissue evidence="1">Leaf</tissue>
    </source>
</reference>
<gene>
    <name evidence="1" type="ORF">RJT34_30485</name>
</gene>
<comment type="caution">
    <text evidence="1">The sequence shown here is derived from an EMBL/GenBank/DDBJ whole genome shotgun (WGS) entry which is preliminary data.</text>
</comment>
<organism evidence="1 2">
    <name type="scientific">Clitoria ternatea</name>
    <name type="common">Butterfly pea</name>
    <dbReference type="NCBI Taxonomy" id="43366"/>
    <lineage>
        <taxon>Eukaryota</taxon>
        <taxon>Viridiplantae</taxon>
        <taxon>Streptophyta</taxon>
        <taxon>Embryophyta</taxon>
        <taxon>Tracheophyta</taxon>
        <taxon>Spermatophyta</taxon>
        <taxon>Magnoliopsida</taxon>
        <taxon>eudicotyledons</taxon>
        <taxon>Gunneridae</taxon>
        <taxon>Pentapetalae</taxon>
        <taxon>rosids</taxon>
        <taxon>fabids</taxon>
        <taxon>Fabales</taxon>
        <taxon>Fabaceae</taxon>
        <taxon>Papilionoideae</taxon>
        <taxon>50 kb inversion clade</taxon>
        <taxon>NPAAA clade</taxon>
        <taxon>indigoferoid/millettioid clade</taxon>
        <taxon>Phaseoleae</taxon>
        <taxon>Clitoria</taxon>
    </lineage>
</organism>
<evidence type="ECO:0000313" key="2">
    <source>
        <dbReference type="Proteomes" id="UP001359559"/>
    </source>
</evidence>
<protein>
    <submittedName>
        <fullName evidence="1">Uncharacterized protein</fullName>
    </submittedName>
</protein>
<accession>A0AAN9ESH4</accession>
<dbReference type="AlphaFoldDB" id="A0AAN9ESH4"/>
<keyword evidence="2" id="KW-1185">Reference proteome</keyword>
<dbReference type="EMBL" id="JAYKXN010000008">
    <property type="protein sequence ID" value="KAK7262904.1"/>
    <property type="molecule type" value="Genomic_DNA"/>
</dbReference>
<sequence length="113" mass="12573">MIVVIGKPEHPGRVQVVGSGHTIRSVYGPSKHSSSSKEMFRMFKTKLTKAKAQLSYPNGQSTDTDIGPKKCQLLVDGVDDPVIIDEVFHVSKGVQQFLMWLTYPMRIVDDVGR</sequence>